<gene>
    <name evidence="1" type="ORF">HEB94_000430</name>
</gene>
<dbReference type="EMBL" id="JADBEM010000001">
    <property type="protein sequence ID" value="MBE1603582.1"/>
    <property type="molecule type" value="Genomic_DNA"/>
</dbReference>
<proteinExistence type="predicted"/>
<dbReference type="Proteomes" id="UP000638648">
    <property type="component" value="Unassembled WGS sequence"/>
</dbReference>
<evidence type="ECO:0000313" key="2">
    <source>
        <dbReference type="Proteomes" id="UP000638648"/>
    </source>
</evidence>
<protein>
    <submittedName>
        <fullName evidence="1">Uncharacterized protein</fullName>
    </submittedName>
</protein>
<dbReference type="RefSeq" id="WP_192748359.1">
    <property type="nucleotide sequence ID" value="NZ_BAABJL010000219.1"/>
</dbReference>
<evidence type="ECO:0000313" key="1">
    <source>
        <dbReference type="EMBL" id="MBE1603582.1"/>
    </source>
</evidence>
<sequence length="603" mass="63370">MGIVLWHQIEFPEIKLKLSNDVYSGSVIVDPVIKITYEIGRPSTVKISFKELHVSVQEQLVTALNDKGKNGLEVVVRLGYLDEPWNHAEVFAGRIESVEATGRVVPTSVLLSGTEQAAFALKATTVVDPLADQEGTAKQAILSVAADATAKDALERILTAVNAGAVTKIPVPREVKTVSAEGAPPFKELQLFGADAFVLLTKLAERFNAEAIVQDGKVLLGSNLKYPPDAGPLPALPNPGAVLAFLARGDNLVALNSDKGMVSTQLADFKPFQLSASKRKGVFERPPADSVGGFDFTAAGRAELRAGQLLIANFTGYENPFSPFRILKLTHTYSSEATGGFASAGRAVALLGSGKSERGQSELARNASPLSVADKIADKVKEATSGSSAATDVGRVSASKAAEHRVTVQYGQQASSFTNTPSVSLDIPQKKDGPKLADKPMVSPFAWHQVGLTVPAYTGMRAVLNQIRGSRDDTVVTGYLWSDEPKMEPPPAKDGDWWLCLPTEVGGDPPAPKGKSANDLTAADGRRVIEAAGLKIAVGKDALTALGSRPAEGDADVLLITHKSGSTVEIDADGNVTVDGKKKVVLKAGGVTLTVGDGKVAIS</sequence>
<accession>A0A927MUK1</accession>
<reference evidence="1" key="1">
    <citation type="submission" date="2020-10" db="EMBL/GenBank/DDBJ databases">
        <title>Sequencing the genomes of 1000 actinobacteria strains.</title>
        <authorList>
            <person name="Klenk H.-P."/>
        </authorList>
    </citation>
    <scope>NUCLEOTIDE SEQUENCE</scope>
    <source>
        <strain evidence="1">DSM 45354</strain>
    </source>
</reference>
<name>A0A927MUK1_9ACTN</name>
<comment type="caution">
    <text evidence="1">The sequence shown here is derived from an EMBL/GenBank/DDBJ whole genome shotgun (WGS) entry which is preliminary data.</text>
</comment>
<keyword evidence="2" id="KW-1185">Reference proteome</keyword>
<dbReference type="AlphaFoldDB" id="A0A927MUK1"/>
<organism evidence="1 2">
    <name type="scientific">Actinopolymorpha pittospori</name>
    <dbReference type="NCBI Taxonomy" id="648752"/>
    <lineage>
        <taxon>Bacteria</taxon>
        <taxon>Bacillati</taxon>
        <taxon>Actinomycetota</taxon>
        <taxon>Actinomycetes</taxon>
        <taxon>Propionibacteriales</taxon>
        <taxon>Actinopolymorphaceae</taxon>
        <taxon>Actinopolymorpha</taxon>
    </lineage>
</organism>